<accession>A0ABY5PIU4</accession>
<feature type="compositionally biased region" description="Low complexity" evidence="6">
    <location>
        <begin position="10"/>
        <end position="27"/>
    </location>
</feature>
<proteinExistence type="inferred from homology"/>
<feature type="domain" description="Aldehyde dehydrogenase" evidence="7">
    <location>
        <begin position="26"/>
        <end position="481"/>
    </location>
</feature>
<gene>
    <name evidence="8" type="ORF">LRS13_03325</name>
</gene>
<dbReference type="InterPro" id="IPR016163">
    <property type="entry name" value="Ald_DH_C"/>
</dbReference>
<evidence type="ECO:0000256" key="5">
    <source>
        <dbReference type="RuleBase" id="RU003345"/>
    </source>
</evidence>
<dbReference type="InterPro" id="IPR016161">
    <property type="entry name" value="Ald_DH/histidinol_DH"/>
</dbReference>
<dbReference type="Pfam" id="PF00171">
    <property type="entry name" value="Aldedh"/>
    <property type="match status" value="1"/>
</dbReference>
<feature type="region of interest" description="Disordered" evidence="6">
    <location>
        <begin position="1"/>
        <end position="30"/>
    </location>
</feature>
<evidence type="ECO:0000256" key="6">
    <source>
        <dbReference type="SAM" id="MobiDB-lite"/>
    </source>
</evidence>
<dbReference type="InterPro" id="IPR012394">
    <property type="entry name" value="Aldehyde_DH_NAD(P)"/>
</dbReference>
<dbReference type="PIRSF" id="PIRSF036492">
    <property type="entry name" value="ALDH"/>
    <property type="match status" value="1"/>
</dbReference>
<evidence type="ECO:0000313" key="9">
    <source>
        <dbReference type="Proteomes" id="UP001058860"/>
    </source>
</evidence>
<evidence type="ECO:0000256" key="4">
    <source>
        <dbReference type="PROSITE-ProRule" id="PRU10007"/>
    </source>
</evidence>
<protein>
    <recommendedName>
        <fullName evidence="3">Aldehyde dehydrogenase</fullName>
    </recommendedName>
</protein>
<evidence type="ECO:0000256" key="3">
    <source>
        <dbReference type="PIRNR" id="PIRNR036492"/>
    </source>
</evidence>
<reference evidence="9" key="1">
    <citation type="submission" date="2021-11" db="EMBL/GenBank/DDBJ databases">
        <title>Cultivation dependent microbiological survey of springs from the worlds oldest radium mine currently devoted to the extraction of radon-saturated water.</title>
        <authorList>
            <person name="Kapinusova G."/>
            <person name="Smrhova T."/>
            <person name="Strejcek M."/>
            <person name="Suman J."/>
            <person name="Jani K."/>
            <person name="Pajer P."/>
            <person name="Uhlik O."/>
        </authorList>
    </citation>
    <scope>NUCLEOTIDE SEQUENCE [LARGE SCALE GENOMIC DNA]</scope>
    <source>
        <strain evidence="9">J379</strain>
    </source>
</reference>
<dbReference type="PROSITE" id="PS00687">
    <property type="entry name" value="ALDEHYDE_DEHYDR_GLU"/>
    <property type="match status" value="1"/>
</dbReference>
<sequence length="519" mass="56008">MSSTAAGQSTTNGTAPPAAGGRRGPATIDVENPATGAIVGTVACQSAADVDRLAAQGRAAQREWWSLGFKERRRRLLRAQRWLADHRARARDVMVAESGKQRADATAEIMAATEALLYWANNAERQLAEERISSRSPLLLGRRVSVRYQPLGLVGVITPWNAPFSLAAFDAVPALAAGNAVLHKPSEITPLSANLLEEMFVAAGVPEHVFQIAHGDGATGAAVVDATDFVAFTGSETTGRKIAEQAGRNLTGVSLELGGKDAMIVLADADLERAVGGALYYGMANAGQVCMAVERVYVEEPVYDRFVELVAQRARELRLGAGDEGRLCEVGPIIFAPQIEKVADHVEDAVAKGARAIVGGRRADREGRYYEPTVLVDVDHTMRVMTEETFGPVLPIVKVRDADEAVRMANDSRYGLQASVWTRDRERGGRIARRLECGAVNVNDAWINLGAFDAPFGGWKASGLGRRNGSAGIRKYCQAQAITDNRRPLRRDPFWFPASNLVGRVFDAAIVARARLRRS</sequence>
<evidence type="ECO:0000313" key="8">
    <source>
        <dbReference type="EMBL" id="UUY04581.1"/>
    </source>
</evidence>
<dbReference type="EMBL" id="CP088295">
    <property type="protein sequence ID" value="UUY04581.1"/>
    <property type="molecule type" value="Genomic_DNA"/>
</dbReference>
<dbReference type="Gene3D" id="3.40.309.10">
    <property type="entry name" value="Aldehyde Dehydrogenase, Chain A, domain 2"/>
    <property type="match status" value="1"/>
</dbReference>
<dbReference type="CDD" id="cd07099">
    <property type="entry name" value="ALDH_DDALDH"/>
    <property type="match status" value="1"/>
</dbReference>
<dbReference type="Gene3D" id="3.40.605.10">
    <property type="entry name" value="Aldehyde Dehydrogenase, Chain A, domain 1"/>
    <property type="match status" value="1"/>
</dbReference>
<keyword evidence="9" id="KW-1185">Reference proteome</keyword>
<dbReference type="InterPro" id="IPR016162">
    <property type="entry name" value="Ald_DH_N"/>
</dbReference>
<evidence type="ECO:0000256" key="1">
    <source>
        <dbReference type="ARBA" id="ARBA00009986"/>
    </source>
</evidence>
<dbReference type="NCBIfam" id="NF006916">
    <property type="entry name" value="PRK09407.1"/>
    <property type="match status" value="1"/>
</dbReference>
<feature type="active site" evidence="4">
    <location>
        <position position="256"/>
    </location>
</feature>
<dbReference type="InterPro" id="IPR015590">
    <property type="entry name" value="Aldehyde_DH_dom"/>
</dbReference>
<dbReference type="InterPro" id="IPR029510">
    <property type="entry name" value="Ald_DH_CS_GLU"/>
</dbReference>
<evidence type="ECO:0000256" key="2">
    <source>
        <dbReference type="ARBA" id="ARBA00023002"/>
    </source>
</evidence>
<comment type="similarity">
    <text evidence="1 3 5">Belongs to the aldehyde dehydrogenase family.</text>
</comment>
<dbReference type="PANTHER" id="PTHR11699">
    <property type="entry name" value="ALDEHYDE DEHYDROGENASE-RELATED"/>
    <property type="match status" value="1"/>
</dbReference>
<keyword evidence="2 3" id="KW-0560">Oxidoreductase</keyword>
<name>A0ABY5PIU4_9ACTN</name>
<evidence type="ECO:0000259" key="7">
    <source>
        <dbReference type="Pfam" id="PF00171"/>
    </source>
</evidence>
<dbReference type="RefSeq" id="WP_353865059.1">
    <property type="nucleotide sequence ID" value="NZ_CP088295.1"/>
</dbReference>
<organism evidence="8 9">
    <name type="scientific">Svornostia abyssi</name>
    <dbReference type="NCBI Taxonomy" id="2898438"/>
    <lineage>
        <taxon>Bacteria</taxon>
        <taxon>Bacillati</taxon>
        <taxon>Actinomycetota</taxon>
        <taxon>Thermoleophilia</taxon>
        <taxon>Solirubrobacterales</taxon>
        <taxon>Baekduiaceae</taxon>
        <taxon>Svornostia</taxon>
    </lineage>
</organism>
<dbReference type="Proteomes" id="UP001058860">
    <property type="component" value="Chromosome"/>
</dbReference>
<dbReference type="SUPFAM" id="SSF53720">
    <property type="entry name" value="ALDH-like"/>
    <property type="match status" value="1"/>
</dbReference>